<dbReference type="Proteomes" id="UP000318478">
    <property type="component" value="Unassembled WGS sequence"/>
</dbReference>
<sequence>MDKNLYEQIDPDVDILAGQVTELIDSEACESIKRQLAELSRVLGEYSLTLDIRLQVFDAERGRSLPLLQTGLATSAGNPPYTAWGDSTAHRYVVNGDLAMVPHDHCPACWAEWDFKDRNPACPGCGATMGAEVRLLIDSDCCPSCERGRVTASDPTCSECGFEVNPDHVSWG</sequence>
<gene>
    <name evidence="1" type="ORF">Pla123a_46000</name>
</gene>
<keyword evidence="2" id="KW-1185">Reference proteome</keyword>
<protein>
    <recommendedName>
        <fullName evidence="3">Double zinc ribbon</fullName>
    </recommendedName>
</protein>
<evidence type="ECO:0008006" key="3">
    <source>
        <dbReference type="Google" id="ProtNLM"/>
    </source>
</evidence>
<name>A0A5C5XUX0_9BACT</name>
<comment type="caution">
    <text evidence="1">The sequence shown here is derived from an EMBL/GenBank/DDBJ whole genome shotgun (WGS) entry which is preliminary data.</text>
</comment>
<reference evidence="1 2" key="1">
    <citation type="submission" date="2019-02" db="EMBL/GenBank/DDBJ databases">
        <title>Deep-cultivation of Planctomycetes and their phenomic and genomic characterization uncovers novel biology.</title>
        <authorList>
            <person name="Wiegand S."/>
            <person name="Jogler M."/>
            <person name="Boedeker C."/>
            <person name="Pinto D."/>
            <person name="Vollmers J."/>
            <person name="Rivas-Marin E."/>
            <person name="Kohn T."/>
            <person name="Peeters S.H."/>
            <person name="Heuer A."/>
            <person name="Rast P."/>
            <person name="Oberbeckmann S."/>
            <person name="Bunk B."/>
            <person name="Jeske O."/>
            <person name="Meyerdierks A."/>
            <person name="Storesund J.E."/>
            <person name="Kallscheuer N."/>
            <person name="Luecker S."/>
            <person name="Lage O.M."/>
            <person name="Pohl T."/>
            <person name="Merkel B.J."/>
            <person name="Hornburger P."/>
            <person name="Mueller R.-W."/>
            <person name="Bruemmer F."/>
            <person name="Labrenz M."/>
            <person name="Spormann A.M."/>
            <person name="Op Den Camp H."/>
            <person name="Overmann J."/>
            <person name="Amann R."/>
            <person name="Jetten M.S.M."/>
            <person name="Mascher T."/>
            <person name="Medema M.H."/>
            <person name="Devos D.P."/>
            <person name="Kaster A.-K."/>
            <person name="Ovreas L."/>
            <person name="Rohde M."/>
            <person name="Galperin M.Y."/>
            <person name="Jogler C."/>
        </authorList>
    </citation>
    <scope>NUCLEOTIDE SEQUENCE [LARGE SCALE GENOMIC DNA]</scope>
    <source>
        <strain evidence="1 2">Pla123a</strain>
    </source>
</reference>
<dbReference type="AlphaFoldDB" id="A0A5C5XUX0"/>
<evidence type="ECO:0000313" key="1">
    <source>
        <dbReference type="EMBL" id="TWT66714.1"/>
    </source>
</evidence>
<dbReference type="RefSeq" id="WP_146591342.1">
    <property type="nucleotide sequence ID" value="NZ_SJPO01000015.1"/>
</dbReference>
<dbReference type="EMBL" id="SJPO01000015">
    <property type="protein sequence ID" value="TWT66714.1"/>
    <property type="molecule type" value="Genomic_DNA"/>
</dbReference>
<evidence type="ECO:0000313" key="2">
    <source>
        <dbReference type="Proteomes" id="UP000318478"/>
    </source>
</evidence>
<proteinExistence type="predicted"/>
<organism evidence="1 2">
    <name type="scientific">Posidoniimonas polymericola</name>
    <dbReference type="NCBI Taxonomy" id="2528002"/>
    <lineage>
        <taxon>Bacteria</taxon>
        <taxon>Pseudomonadati</taxon>
        <taxon>Planctomycetota</taxon>
        <taxon>Planctomycetia</taxon>
        <taxon>Pirellulales</taxon>
        <taxon>Lacipirellulaceae</taxon>
        <taxon>Posidoniimonas</taxon>
    </lineage>
</organism>
<dbReference type="OrthoDB" id="277685at2"/>
<accession>A0A5C5XUX0</accession>